<organism evidence="2 3">
    <name type="scientific">Lentzea albidocapillata</name>
    <dbReference type="NCBI Taxonomy" id="40571"/>
    <lineage>
        <taxon>Bacteria</taxon>
        <taxon>Bacillati</taxon>
        <taxon>Actinomycetota</taxon>
        <taxon>Actinomycetes</taxon>
        <taxon>Pseudonocardiales</taxon>
        <taxon>Pseudonocardiaceae</taxon>
        <taxon>Lentzea</taxon>
    </lineage>
</organism>
<keyword evidence="1" id="KW-0472">Membrane</keyword>
<dbReference type="eggNOG" id="COG1376">
    <property type="taxonomic scope" value="Bacteria"/>
</dbReference>
<sequence>MSTRLGDEVVITPLSGHLAVVGASTARLTAGPETDLEMTQPLKPLTAMMLLRQAMLMRLVDWRRSGLMVKLLLAVTLVVLVALLLRMHDISRPAAAPAPVPDTVTATATAAGPLRDRIPVATQQDPAEVAPRAINEPEMAALPRAAVGVTLAGAPADPAPGADPGTVVLHPTDDTAVYAEPGGCAFAVLPPRQVLTPTWTPVLERRPGWALVMLPSRPHPTGAAAVGWIHLRPQVELAHGDRRVEINTVTGKVTVLAELGHGTAAASTLTGTPASVAIPARAGGRSFVAAGGQADALPWLLRVLWPFRLDVDRLCTGPIGGITVPGLPAVSALGQVDSTGCVPAPPGVRDALRDVPAGTAVLLH</sequence>
<keyword evidence="1" id="KW-1133">Transmembrane helix</keyword>
<evidence type="ECO:0000313" key="2">
    <source>
        <dbReference type="EMBL" id="SMC95205.1"/>
    </source>
</evidence>
<feature type="transmembrane region" description="Helical" evidence="1">
    <location>
        <begin position="67"/>
        <end position="85"/>
    </location>
</feature>
<dbReference type="OrthoDB" id="5243103at2"/>
<dbReference type="RefSeq" id="WP_051769995.1">
    <property type="nucleotide sequence ID" value="NZ_FWYC01000007.1"/>
</dbReference>
<evidence type="ECO:0000313" key="3">
    <source>
        <dbReference type="Proteomes" id="UP000192840"/>
    </source>
</evidence>
<name>A0A1W2DCJ0_9PSEU</name>
<keyword evidence="1" id="KW-0812">Transmembrane</keyword>
<dbReference type="Proteomes" id="UP000192840">
    <property type="component" value="Unassembled WGS sequence"/>
</dbReference>
<proteinExistence type="predicted"/>
<dbReference type="EMBL" id="FWYC01000007">
    <property type="protein sequence ID" value="SMC95205.1"/>
    <property type="molecule type" value="Genomic_DNA"/>
</dbReference>
<accession>A0A1W2DCJ0</accession>
<reference evidence="3" key="1">
    <citation type="submission" date="2017-04" db="EMBL/GenBank/DDBJ databases">
        <authorList>
            <person name="Varghese N."/>
            <person name="Submissions S."/>
        </authorList>
    </citation>
    <scope>NUCLEOTIDE SEQUENCE [LARGE SCALE GENOMIC DNA]</scope>
    <source>
        <strain evidence="3">DSM 44073</strain>
    </source>
</reference>
<gene>
    <name evidence="2" type="ORF">SAMN05660733_02879</name>
</gene>
<evidence type="ECO:0000256" key="1">
    <source>
        <dbReference type="SAM" id="Phobius"/>
    </source>
</evidence>
<dbReference type="AlphaFoldDB" id="A0A1W2DCJ0"/>
<protein>
    <submittedName>
        <fullName evidence="2">Uncharacterized protein</fullName>
    </submittedName>
</protein>
<keyword evidence="3" id="KW-1185">Reference proteome</keyword>
<dbReference type="STRING" id="40571.SAMN05660733_02879"/>